<dbReference type="GO" id="GO:0005789">
    <property type="term" value="C:endoplasmic reticulum membrane"/>
    <property type="evidence" value="ECO:0007669"/>
    <property type="project" value="UniProtKB-SubCell"/>
</dbReference>
<dbReference type="PANTHER" id="PTHR13680">
    <property type="entry name" value="CDGSH IRON-SULFUR DOMAIN-CONTAINING PROTEIN 1"/>
    <property type="match status" value="1"/>
</dbReference>
<dbReference type="SMART" id="SM00704">
    <property type="entry name" value="ZnF_CDGSH"/>
    <property type="match status" value="1"/>
</dbReference>
<feature type="transmembrane region" description="Helical" evidence="9">
    <location>
        <begin position="36"/>
        <end position="57"/>
    </location>
</feature>
<dbReference type="AlphaFoldDB" id="A0AAD9JW96"/>
<evidence type="ECO:0000259" key="10">
    <source>
        <dbReference type="SMART" id="SM00704"/>
    </source>
</evidence>
<evidence type="ECO:0000256" key="4">
    <source>
        <dbReference type="ARBA" id="ARBA00022723"/>
    </source>
</evidence>
<gene>
    <name evidence="11" type="ORF">LSH36_132g05056</name>
</gene>
<evidence type="ECO:0000256" key="2">
    <source>
        <dbReference type="ARBA" id="ARBA00022692"/>
    </source>
</evidence>
<dbReference type="GO" id="GO:0010506">
    <property type="term" value="P:regulation of autophagy"/>
    <property type="evidence" value="ECO:0007669"/>
    <property type="project" value="UniProtKB-UniRule"/>
</dbReference>
<keyword evidence="4 9" id="KW-0479">Metal-binding</keyword>
<dbReference type="GO" id="GO:0046872">
    <property type="term" value="F:metal ion binding"/>
    <property type="evidence" value="ECO:0007669"/>
    <property type="project" value="UniProtKB-UniRule"/>
</dbReference>
<keyword evidence="9" id="KW-0256">Endoplasmic reticulum</keyword>
<comment type="subcellular location">
    <subcellularLocation>
        <location evidence="9">Endoplasmic reticulum membrane</location>
        <topology evidence="9">Single-pass membrane protein</topology>
    </subcellularLocation>
    <subcellularLocation>
        <location evidence="1">Membrane</location>
        <topology evidence="1">Single-pass membrane protein</topology>
    </subcellularLocation>
</comment>
<dbReference type="InterPro" id="IPR018967">
    <property type="entry name" value="FeS-contain_CDGSH-typ"/>
</dbReference>
<evidence type="ECO:0000256" key="1">
    <source>
        <dbReference type="ARBA" id="ARBA00004167"/>
    </source>
</evidence>
<keyword evidence="5 9" id="KW-1133">Transmembrane helix</keyword>
<comment type="similarity">
    <text evidence="9">Belongs to the CISD protein family. CISD2 subfamily.</text>
</comment>
<sequence>METVATLVKVTLPSYLANLTIPTSVDELASISGPDWVQLIIFMLTIAIIFYSLIRLFHPSVDKGPKGKGHPINPSIRKECPKVVDVLDVEDLNKEKVSYCRCWKSKKFPLCDGSHNAHNEETGDNVGPVVIRKKIN</sequence>
<dbReference type="Gene3D" id="3.40.5.90">
    <property type="entry name" value="CDGSH iron-sulfur domain, mitoNEET-type"/>
    <property type="match status" value="1"/>
</dbReference>
<comment type="cofactor">
    <cofactor evidence="9">
        <name>[2Fe-2S] cluster</name>
        <dbReference type="ChEBI" id="CHEBI:190135"/>
    </cofactor>
    <text evidence="9">Binds 1 [2Fe-2S] cluster.</text>
</comment>
<comment type="caution">
    <text evidence="11">The sequence shown here is derived from an EMBL/GenBank/DDBJ whole genome shotgun (WGS) entry which is preliminary data.</text>
</comment>
<keyword evidence="3 9" id="KW-0001">2Fe-2S</keyword>
<keyword evidence="2 9" id="KW-0812">Transmembrane</keyword>
<reference evidence="11" key="1">
    <citation type="journal article" date="2023" name="Mol. Biol. Evol.">
        <title>Third-Generation Sequencing Reveals the Adaptive Role of the Epigenome in Three Deep-Sea Polychaetes.</title>
        <authorList>
            <person name="Perez M."/>
            <person name="Aroh O."/>
            <person name="Sun Y."/>
            <person name="Lan Y."/>
            <person name="Juniper S.K."/>
            <person name="Young C.R."/>
            <person name="Angers B."/>
            <person name="Qian P.Y."/>
        </authorList>
    </citation>
    <scope>NUCLEOTIDE SEQUENCE</scope>
    <source>
        <strain evidence="11">P08H-3</strain>
    </source>
</reference>
<evidence type="ECO:0000256" key="5">
    <source>
        <dbReference type="ARBA" id="ARBA00022989"/>
    </source>
</evidence>
<evidence type="ECO:0000313" key="11">
    <source>
        <dbReference type="EMBL" id="KAK2160503.1"/>
    </source>
</evidence>
<evidence type="ECO:0000256" key="3">
    <source>
        <dbReference type="ARBA" id="ARBA00022714"/>
    </source>
</evidence>
<evidence type="ECO:0000256" key="6">
    <source>
        <dbReference type="ARBA" id="ARBA00023004"/>
    </source>
</evidence>
<keyword evidence="6 9" id="KW-0408">Iron</keyword>
<dbReference type="InterPro" id="IPR019610">
    <property type="entry name" value="FeS-contain_mitoNEET_N"/>
</dbReference>
<dbReference type="InterPro" id="IPR042216">
    <property type="entry name" value="MitoNEET_CISD"/>
</dbReference>
<dbReference type="EMBL" id="JAODUP010000132">
    <property type="protein sequence ID" value="KAK2160503.1"/>
    <property type="molecule type" value="Genomic_DNA"/>
</dbReference>
<dbReference type="InterPro" id="IPR045131">
    <property type="entry name" value="CISD1/2"/>
</dbReference>
<protein>
    <recommendedName>
        <fullName evidence="9">CDGSH iron-sulfur domain-containing protein 2 homologue</fullName>
    </recommendedName>
</protein>
<accession>A0AAD9JW96</accession>
<dbReference type="GO" id="GO:0051537">
    <property type="term" value="F:2 iron, 2 sulfur cluster binding"/>
    <property type="evidence" value="ECO:0007669"/>
    <property type="project" value="UniProtKB-UniRule"/>
</dbReference>
<evidence type="ECO:0000256" key="7">
    <source>
        <dbReference type="ARBA" id="ARBA00023014"/>
    </source>
</evidence>
<evidence type="ECO:0000256" key="9">
    <source>
        <dbReference type="RuleBase" id="RU369084"/>
    </source>
</evidence>
<proteinExistence type="inferred from homology"/>
<evidence type="ECO:0000256" key="8">
    <source>
        <dbReference type="ARBA" id="ARBA00023136"/>
    </source>
</evidence>
<dbReference type="Pfam" id="PF10660">
    <property type="entry name" value="MitoNEET_N"/>
    <property type="match status" value="1"/>
</dbReference>
<name>A0AAD9JW96_9ANNE</name>
<evidence type="ECO:0000313" key="12">
    <source>
        <dbReference type="Proteomes" id="UP001208570"/>
    </source>
</evidence>
<dbReference type="GO" id="GO:0005741">
    <property type="term" value="C:mitochondrial outer membrane"/>
    <property type="evidence" value="ECO:0007669"/>
    <property type="project" value="TreeGrafter"/>
</dbReference>
<dbReference type="Proteomes" id="UP001208570">
    <property type="component" value="Unassembled WGS sequence"/>
</dbReference>
<feature type="domain" description="Iron-binding zinc finger CDGSH type" evidence="10">
    <location>
        <begin position="82"/>
        <end position="121"/>
    </location>
</feature>
<dbReference type="Pfam" id="PF09360">
    <property type="entry name" value="zf-CDGSH"/>
    <property type="match status" value="1"/>
</dbReference>
<keyword evidence="7 9" id="KW-0411">Iron-sulfur</keyword>
<organism evidence="11 12">
    <name type="scientific">Paralvinella palmiformis</name>
    <dbReference type="NCBI Taxonomy" id="53620"/>
    <lineage>
        <taxon>Eukaryota</taxon>
        <taxon>Metazoa</taxon>
        <taxon>Spiralia</taxon>
        <taxon>Lophotrochozoa</taxon>
        <taxon>Annelida</taxon>
        <taxon>Polychaeta</taxon>
        <taxon>Sedentaria</taxon>
        <taxon>Canalipalpata</taxon>
        <taxon>Terebellida</taxon>
        <taxon>Terebelliformia</taxon>
        <taxon>Alvinellidae</taxon>
        <taxon>Paralvinella</taxon>
    </lineage>
</organism>
<keyword evidence="12" id="KW-1185">Reference proteome</keyword>
<dbReference type="PANTHER" id="PTHR13680:SF5">
    <property type="entry name" value="CDGSH IRON-SULFUR DOMAIN-CONTAINING PROTEIN 1"/>
    <property type="match status" value="1"/>
</dbReference>
<keyword evidence="8 9" id="KW-0472">Membrane</keyword>
<dbReference type="FunFam" id="3.40.5.90:FF:000001">
    <property type="entry name" value="CDGSH iron-sulfur domain-containing protein 1"/>
    <property type="match status" value="1"/>
</dbReference>